<keyword evidence="3" id="KW-1185">Reference proteome</keyword>
<comment type="caution">
    <text evidence="2">The sequence shown here is derived from an EMBL/GenBank/DDBJ whole genome shotgun (WGS) entry which is preliminary data.</text>
</comment>
<feature type="compositionally biased region" description="Basic and acidic residues" evidence="1">
    <location>
        <begin position="116"/>
        <end position="129"/>
    </location>
</feature>
<feature type="non-terminal residue" evidence="2">
    <location>
        <position position="1"/>
    </location>
</feature>
<sequence length="175" mass="19906">STHPQPKEPQPTFTPATRTRQARKNHVPRRLTPLGKWARPKEGRALAPISATDEPQQPEPGPLPRYEYHPSQPQNSDNRSPAPPEQASPPEKHPIDKRRGEIETGQTSTKRLPQVIEKRLETPVSRRTEGPPLPTKITLPSIDRTTVAEHLRREQSRSYQERARRSRTTPGREDA</sequence>
<dbReference type="Proteomes" id="UP001153555">
    <property type="component" value="Unassembled WGS sequence"/>
</dbReference>
<feature type="compositionally biased region" description="Basic residues" evidence="1">
    <location>
        <begin position="20"/>
        <end position="29"/>
    </location>
</feature>
<name>A0A9N7RCK9_STRHE</name>
<evidence type="ECO:0000313" key="2">
    <source>
        <dbReference type="EMBL" id="CAA0824106.1"/>
    </source>
</evidence>
<feature type="region of interest" description="Disordered" evidence="1">
    <location>
        <begin position="1"/>
        <end position="175"/>
    </location>
</feature>
<organism evidence="2 3">
    <name type="scientific">Striga hermonthica</name>
    <name type="common">Purple witchweed</name>
    <name type="synonym">Buchnera hermonthica</name>
    <dbReference type="NCBI Taxonomy" id="68872"/>
    <lineage>
        <taxon>Eukaryota</taxon>
        <taxon>Viridiplantae</taxon>
        <taxon>Streptophyta</taxon>
        <taxon>Embryophyta</taxon>
        <taxon>Tracheophyta</taxon>
        <taxon>Spermatophyta</taxon>
        <taxon>Magnoliopsida</taxon>
        <taxon>eudicotyledons</taxon>
        <taxon>Gunneridae</taxon>
        <taxon>Pentapetalae</taxon>
        <taxon>asterids</taxon>
        <taxon>lamiids</taxon>
        <taxon>Lamiales</taxon>
        <taxon>Orobanchaceae</taxon>
        <taxon>Buchnereae</taxon>
        <taxon>Striga</taxon>
    </lineage>
</organism>
<reference evidence="2" key="1">
    <citation type="submission" date="2019-12" db="EMBL/GenBank/DDBJ databases">
        <authorList>
            <person name="Scholes J."/>
        </authorList>
    </citation>
    <scope>NUCLEOTIDE SEQUENCE</scope>
</reference>
<dbReference type="EMBL" id="CACSLK010024664">
    <property type="protein sequence ID" value="CAA0824106.1"/>
    <property type="molecule type" value="Genomic_DNA"/>
</dbReference>
<accession>A0A9N7RCK9</accession>
<gene>
    <name evidence="2" type="ORF">SHERM_21122</name>
</gene>
<dbReference type="AlphaFoldDB" id="A0A9N7RCK9"/>
<evidence type="ECO:0000256" key="1">
    <source>
        <dbReference type="SAM" id="MobiDB-lite"/>
    </source>
</evidence>
<feature type="non-terminal residue" evidence="2">
    <location>
        <position position="175"/>
    </location>
</feature>
<protein>
    <submittedName>
        <fullName evidence="2">Uncharacterized protein</fullName>
    </submittedName>
</protein>
<evidence type="ECO:0000313" key="3">
    <source>
        <dbReference type="Proteomes" id="UP001153555"/>
    </source>
</evidence>
<proteinExistence type="predicted"/>
<feature type="compositionally biased region" description="Basic and acidic residues" evidence="1">
    <location>
        <begin position="90"/>
        <end position="102"/>
    </location>
</feature>
<feature type="compositionally biased region" description="Basic and acidic residues" evidence="1">
    <location>
        <begin position="146"/>
        <end position="163"/>
    </location>
</feature>